<protein>
    <submittedName>
        <fullName evidence="1">Uncharacterized protein</fullName>
    </submittedName>
</protein>
<proteinExistence type="predicted"/>
<reference evidence="1" key="1">
    <citation type="submission" date="2018-06" db="EMBL/GenBank/DDBJ databases">
        <authorList>
            <person name="Zhirakovskaya E."/>
        </authorList>
    </citation>
    <scope>NUCLEOTIDE SEQUENCE</scope>
</reference>
<evidence type="ECO:0000313" key="1">
    <source>
        <dbReference type="EMBL" id="VAW79094.1"/>
    </source>
</evidence>
<sequence>MKLFIHSFFIVILSTMLLFQQFVLATDKQTTISDTNTNPSKDAYKTSQYSSLYFDTIDNVPSPLVKAIQTHLIPKYKLLYLVQGHLNNDKHLDILLALHHEKETSTNKQLVRPALLLINNGKGQYKMVARSDQAISCYACGGRTGDPFDKIIVKPGEFSILHREGGGQYRVKYSATFKYNTIKRNWFLQQIHMSSFKHNTPNKITIKTVKNFGVISFSKHDISRDL</sequence>
<organism evidence="1">
    <name type="scientific">hydrothermal vent metagenome</name>
    <dbReference type="NCBI Taxonomy" id="652676"/>
    <lineage>
        <taxon>unclassified sequences</taxon>
        <taxon>metagenomes</taxon>
        <taxon>ecological metagenomes</taxon>
    </lineage>
</organism>
<dbReference type="EMBL" id="UOFL01000171">
    <property type="protein sequence ID" value="VAW79094.1"/>
    <property type="molecule type" value="Genomic_DNA"/>
</dbReference>
<gene>
    <name evidence="1" type="ORF">MNBD_GAMMA12-380</name>
</gene>
<dbReference type="AlphaFoldDB" id="A0A3B0ZCI5"/>
<name>A0A3B0ZCI5_9ZZZZ</name>
<accession>A0A3B0ZCI5</accession>